<dbReference type="Proteomes" id="UP000199308">
    <property type="component" value="Unassembled WGS sequence"/>
</dbReference>
<name>A0A1I0HRD0_THASX</name>
<dbReference type="EMBL" id="FOHK01000017">
    <property type="protein sequence ID" value="SET85853.1"/>
    <property type="molecule type" value="Genomic_DNA"/>
</dbReference>
<gene>
    <name evidence="1" type="ORF">SAMN05660429_02884</name>
</gene>
<dbReference type="OrthoDB" id="793353at2"/>
<dbReference type="RefSeq" id="WP_093332016.1">
    <property type="nucleotide sequence ID" value="NZ_AP027363.1"/>
</dbReference>
<organism evidence="1 2">
    <name type="scientific">Thalassotalea agarivorans</name>
    <name type="common">Thalassomonas agarivorans</name>
    <dbReference type="NCBI Taxonomy" id="349064"/>
    <lineage>
        <taxon>Bacteria</taxon>
        <taxon>Pseudomonadati</taxon>
        <taxon>Pseudomonadota</taxon>
        <taxon>Gammaproteobacteria</taxon>
        <taxon>Alteromonadales</taxon>
        <taxon>Colwelliaceae</taxon>
        <taxon>Thalassotalea</taxon>
    </lineage>
</organism>
<keyword evidence="2" id="KW-1185">Reference proteome</keyword>
<proteinExistence type="predicted"/>
<dbReference type="SUPFAM" id="SSF54637">
    <property type="entry name" value="Thioesterase/thiol ester dehydrase-isomerase"/>
    <property type="match status" value="1"/>
</dbReference>
<dbReference type="InterPro" id="IPR029069">
    <property type="entry name" value="HotDog_dom_sf"/>
</dbReference>
<dbReference type="STRING" id="349064.SAMN05660429_02884"/>
<reference evidence="1 2" key="1">
    <citation type="submission" date="2016-10" db="EMBL/GenBank/DDBJ databases">
        <authorList>
            <person name="de Groot N.N."/>
        </authorList>
    </citation>
    <scope>NUCLEOTIDE SEQUENCE [LARGE SCALE GENOMIC DNA]</scope>
    <source>
        <strain evidence="1 2">DSM 19706</strain>
    </source>
</reference>
<evidence type="ECO:0000313" key="1">
    <source>
        <dbReference type="EMBL" id="SET85853.1"/>
    </source>
</evidence>
<dbReference type="Gene3D" id="3.10.129.10">
    <property type="entry name" value="Hotdog Thioesterase"/>
    <property type="match status" value="1"/>
</dbReference>
<dbReference type="Pfam" id="PF14539">
    <property type="entry name" value="DUF4442"/>
    <property type="match status" value="1"/>
</dbReference>
<accession>A0A1I0HRD0</accession>
<dbReference type="InterPro" id="IPR027961">
    <property type="entry name" value="DUF4442"/>
</dbReference>
<sequence length="161" mass="17905">MANRLNKAVQFVYKMPKAWHSFLLTKLFNTQVKYAGTSKIKLLKVSEEEAILTIPNKKPIQNHIGGVHACAAALLAESTTGIVVGVNLPDDKIPLIKSMTIKYKKRMQGGLIAKATLSPAYIARMKNEEKGDFIVPINIVDESGEEPIEALMEWAWISKKK</sequence>
<protein>
    <submittedName>
        <fullName evidence="1">Acyl-coenzyme A thioesterase PaaI, contains HGG motif</fullName>
    </submittedName>
</protein>
<evidence type="ECO:0000313" key="2">
    <source>
        <dbReference type="Proteomes" id="UP000199308"/>
    </source>
</evidence>
<dbReference type="CDD" id="cd03443">
    <property type="entry name" value="PaaI_thioesterase"/>
    <property type="match status" value="1"/>
</dbReference>
<dbReference type="AlphaFoldDB" id="A0A1I0HRD0"/>